<keyword evidence="3" id="KW-0418">Kinase</keyword>
<protein>
    <recommendedName>
        <fullName evidence="1">protein-ribulosamine 3-kinase</fullName>
        <ecNumber evidence="1">2.7.1.172</ecNumber>
    </recommendedName>
</protein>
<dbReference type="GO" id="GO:0102193">
    <property type="term" value="F:protein-ribulosamine 3-kinase activity"/>
    <property type="evidence" value="ECO:0007669"/>
    <property type="project" value="UniProtKB-EC"/>
</dbReference>
<name>A0AA40DV55_9PEZI</name>
<evidence type="ECO:0000313" key="3">
    <source>
        <dbReference type="EMBL" id="KAK0716735.1"/>
    </source>
</evidence>
<dbReference type="EC" id="2.7.1.172" evidence="1"/>
<organism evidence="3 4">
    <name type="scientific">Apiosordaria backusii</name>
    <dbReference type="NCBI Taxonomy" id="314023"/>
    <lineage>
        <taxon>Eukaryota</taxon>
        <taxon>Fungi</taxon>
        <taxon>Dikarya</taxon>
        <taxon>Ascomycota</taxon>
        <taxon>Pezizomycotina</taxon>
        <taxon>Sordariomycetes</taxon>
        <taxon>Sordariomycetidae</taxon>
        <taxon>Sordariales</taxon>
        <taxon>Lasiosphaeriaceae</taxon>
        <taxon>Apiosordaria</taxon>
    </lineage>
</organism>
<dbReference type="Gene3D" id="3.90.1200.10">
    <property type="match status" value="1"/>
</dbReference>
<dbReference type="Proteomes" id="UP001172159">
    <property type="component" value="Unassembled WGS sequence"/>
</dbReference>
<dbReference type="EMBL" id="JAUKTV010000014">
    <property type="protein sequence ID" value="KAK0716735.1"/>
    <property type="molecule type" value="Genomic_DNA"/>
</dbReference>
<gene>
    <name evidence="3" type="ORF">B0T21DRAFT_375424</name>
</gene>
<evidence type="ECO:0000313" key="4">
    <source>
        <dbReference type="Proteomes" id="UP001172159"/>
    </source>
</evidence>
<comment type="catalytic activity">
    <reaction evidence="2">
        <text>N(6)-D-ribulosyl-L-lysyl-[protein] + ATP = N(6)-(3-O-phospho-D-ribulosyl)-L-lysyl-[protein] + ADP + H(+)</text>
        <dbReference type="Rhea" id="RHEA:48432"/>
        <dbReference type="Rhea" id="RHEA-COMP:12103"/>
        <dbReference type="Rhea" id="RHEA-COMP:12104"/>
        <dbReference type="ChEBI" id="CHEBI:15378"/>
        <dbReference type="ChEBI" id="CHEBI:30616"/>
        <dbReference type="ChEBI" id="CHEBI:90418"/>
        <dbReference type="ChEBI" id="CHEBI:90420"/>
        <dbReference type="ChEBI" id="CHEBI:456216"/>
        <dbReference type="EC" id="2.7.1.172"/>
    </reaction>
    <physiologicalReaction direction="left-to-right" evidence="2">
        <dbReference type="Rhea" id="RHEA:48433"/>
    </physiologicalReaction>
</comment>
<dbReference type="InterPro" id="IPR011009">
    <property type="entry name" value="Kinase-like_dom_sf"/>
</dbReference>
<dbReference type="Pfam" id="PF03881">
    <property type="entry name" value="Fructosamin_kin"/>
    <property type="match status" value="1"/>
</dbReference>
<evidence type="ECO:0000256" key="2">
    <source>
        <dbReference type="ARBA" id="ARBA00048655"/>
    </source>
</evidence>
<dbReference type="AlphaFoldDB" id="A0AA40DV55"/>
<dbReference type="InterPro" id="IPR016477">
    <property type="entry name" value="Fructo-/Ketosamine-3-kinase"/>
</dbReference>
<dbReference type="SUPFAM" id="SSF56112">
    <property type="entry name" value="Protein kinase-like (PK-like)"/>
    <property type="match status" value="1"/>
</dbReference>
<dbReference type="PANTHER" id="PTHR12149:SF8">
    <property type="entry name" value="PROTEIN-RIBULOSAMINE 3-KINASE"/>
    <property type="match status" value="1"/>
</dbReference>
<dbReference type="GO" id="GO:0016301">
    <property type="term" value="F:kinase activity"/>
    <property type="evidence" value="ECO:0007669"/>
    <property type="project" value="UniProtKB-KW"/>
</dbReference>
<proteinExistence type="predicted"/>
<evidence type="ECO:0000256" key="1">
    <source>
        <dbReference type="ARBA" id="ARBA00011961"/>
    </source>
</evidence>
<keyword evidence="4" id="KW-1185">Reference proteome</keyword>
<reference evidence="3" key="1">
    <citation type="submission" date="2023-06" db="EMBL/GenBank/DDBJ databases">
        <title>Genome-scale phylogeny and comparative genomics of the fungal order Sordariales.</title>
        <authorList>
            <consortium name="Lawrence Berkeley National Laboratory"/>
            <person name="Hensen N."/>
            <person name="Bonometti L."/>
            <person name="Westerberg I."/>
            <person name="Brannstrom I.O."/>
            <person name="Guillou S."/>
            <person name="Cros-Aarteil S."/>
            <person name="Calhoun S."/>
            <person name="Haridas S."/>
            <person name="Kuo A."/>
            <person name="Mondo S."/>
            <person name="Pangilinan J."/>
            <person name="Riley R."/>
            <person name="Labutti K."/>
            <person name="Andreopoulos B."/>
            <person name="Lipzen A."/>
            <person name="Chen C."/>
            <person name="Yanf M."/>
            <person name="Daum C."/>
            <person name="Ng V."/>
            <person name="Clum A."/>
            <person name="Steindorff A."/>
            <person name="Ohm R."/>
            <person name="Martin F."/>
            <person name="Silar P."/>
            <person name="Natvig D."/>
            <person name="Lalanne C."/>
            <person name="Gautier V."/>
            <person name="Ament-Velasquez S.L."/>
            <person name="Kruys A."/>
            <person name="Hutchinson M.I."/>
            <person name="Powell A.J."/>
            <person name="Barry K."/>
            <person name="Miller A.N."/>
            <person name="Grigoriev I.V."/>
            <person name="Debuchy R."/>
            <person name="Gladieux P."/>
            <person name="Thoren M.H."/>
            <person name="Johannesson H."/>
        </authorList>
    </citation>
    <scope>NUCLEOTIDE SEQUENCE</scope>
    <source>
        <strain evidence="3">CBS 540.89</strain>
    </source>
</reference>
<sequence length="338" mass="37917">MSAHNRLFEEPFDRVDLAVEAALASLPEKYHGPFKTANHGTSNWGGTGRIDAFFTVEDHAEPQTKSFFIKTASGPTGLAMLTAEFESVKAIHAISPDFTPLPIASGTFASETSTHFLISVFHKFIPDRLTDPVEFSSRLGRLHMDSKSPTGNFGFPLQTYAGNLPQYTEWESSWEKFFAKSLRLALDLEIAVKGPDPRINALSPVIFGRVIPRLLGPLERHGRRVKPALVHGDLWYGNAGIDSGTDRSMVFDAACFYAHNEYEFGQWRPACNKFDQRYLDAYHQVVPKSEPVDDYDGRLDLYKLRFNAHVSALYPSNQGLREQVIGDIKDLIERYGSK</sequence>
<accession>A0AA40DV55</accession>
<keyword evidence="3" id="KW-0808">Transferase</keyword>
<dbReference type="PANTHER" id="PTHR12149">
    <property type="entry name" value="FRUCTOSAMINE 3 KINASE-RELATED PROTEIN"/>
    <property type="match status" value="1"/>
</dbReference>
<comment type="caution">
    <text evidence="3">The sequence shown here is derived from an EMBL/GenBank/DDBJ whole genome shotgun (WGS) entry which is preliminary data.</text>
</comment>